<dbReference type="InterPro" id="IPR000871">
    <property type="entry name" value="Beta-lactam_class-A"/>
</dbReference>
<dbReference type="EMBL" id="JBHLUE010000002">
    <property type="protein sequence ID" value="MFC0563469.1"/>
    <property type="molecule type" value="Genomic_DNA"/>
</dbReference>
<evidence type="ECO:0008006" key="5">
    <source>
        <dbReference type="Google" id="ProtNLM"/>
    </source>
</evidence>
<keyword evidence="2" id="KW-1133">Transmembrane helix</keyword>
<protein>
    <recommendedName>
        <fullName evidence="5">Serine hydrolase</fullName>
    </recommendedName>
</protein>
<comment type="caution">
    <text evidence="3">The sequence shown here is derived from an EMBL/GenBank/DDBJ whole genome shotgun (WGS) entry which is preliminary data.</text>
</comment>
<dbReference type="PANTHER" id="PTHR35333">
    <property type="entry name" value="BETA-LACTAMASE"/>
    <property type="match status" value="1"/>
</dbReference>
<dbReference type="Gene3D" id="3.40.710.10">
    <property type="entry name" value="DD-peptidase/beta-lactamase superfamily"/>
    <property type="match status" value="1"/>
</dbReference>
<evidence type="ECO:0000256" key="2">
    <source>
        <dbReference type="SAM" id="Phobius"/>
    </source>
</evidence>
<keyword evidence="4" id="KW-1185">Reference proteome</keyword>
<feature type="compositionally biased region" description="Low complexity" evidence="1">
    <location>
        <begin position="73"/>
        <end position="82"/>
    </location>
</feature>
<dbReference type="InterPro" id="IPR012338">
    <property type="entry name" value="Beta-lactam/transpept-like"/>
</dbReference>
<feature type="region of interest" description="Disordered" evidence="1">
    <location>
        <begin position="54"/>
        <end position="82"/>
    </location>
</feature>
<organism evidence="3 4">
    <name type="scientific">Plantactinospora siamensis</name>
    <dbReference type="NCBI Taxonomy" id="555372"/>
    <lineage>
        <taxon>Bacteria</taxon>
        <taxon>Bacillati</taxon>
        <taxon>Actinomycetota</taxon>
        <taxon>Actinomycetes</taxon>
        <taxon>Micromonosporales</taxon>
        <taxon>Micromonosporaceae</taxon>
        <taxon>Plantactinospora</taxon>
    </lineage>
</organism>
<gene>
    <name evidence="3" type="ORF">ACFFHU_04715</name>
</gene>
<dbReference type="Proteomes" id="UP001589894">
    <property type="component" value="Unassembled WGS sequence"/>
</dbReference>
<accession>A0ABV6NRZ9</accession>
<reference evidence="3 4" key="1">
    <citation type="submission" date="2024-09" db="EMBL/GenBank/DDBJ databases">
        <authorList>
            <person name="Sun Q."/>
            <person name="Mori K."/>
        </authorList>
    </citation>
    <scope>NUCLEOTIDE SEQUENCE [LARGE SCALE GENOMIC DNA]</scope>
    <source>
        <strain evidence="3 4">TBRC 2205</strain>
    </source>
</reference>
<evidence type="ECO:0000256" key="1">
    <source>
        <dbReference type="SAM" id="MobiDB-lite"/>
    </source>
</evidence>
<proteinExistence type="predicted"/>
<feature type="transmembrane region" description="Helical" evidence="2">
    <location>
        <begin position="16"/>
        <end position="37"/>
    </location>
</feature>
<dbReference type="PANTHER" id="PTHR35333:SF3">
    <property type="entry name" value="BETA-LACTAMASE-TYPE TRANSPEPTIDASE FOLD CONTAINING PROTEIN"/>
    <property type="match status" value="1"/>
</dbReference>
<feature type="compositionally biased region" description="Polar residues" evidence="1">
    <location>
        <begin position="56"/>
        <end position="65"/>
    </location>
</feature>
<evidence type="ECO:0000313" key="3">
    <source>
        <dbReference type="EMBL" id="MFC0563469.1"/>
    </source>
</evidence>
<sequence>MSDYRGSRRRPESRTALRLALVAVILLGAVLAGLAIIPGSPFRSKTVAEWGHAASTGVTTGTPKQPASRSERSAGAASPSALPPLEIAPADVKVDATGWWSWAMQDTRTGKIYGSKNLGETNTTASMIKSWIAADFLRRSAERGETPSDARMDQVSTMIRDSDNDAAQDLWETIGGAPAIDRLIEICKLTDSSGYKNLWSNTRLSPRDITRLGKCIADGRAAGPKWTNYLLNEMRNVRGTGDFGIRKAFPADEQKKIAIKNGWVDRQAVREYHVSCLAIGDGWTVGVMARYPINLDYTYGARICESVGRQLLAAAK</sequence>
<keyword evidence="2" id="KW-0472">Membrane</keyword>
<keyword evidence="2" id="KW-0812">Transmembrane</keyword>
<name>A0ABV6NRZ9_9ACTN</name>
<dbReference type="SUPFAM" id="SSF56601">
    <property type="entry name" value="beta-lactamase/transpeptidase-like"/>
    <property type="match status" value="1"/>
</dbReference>
<evidence type="ECO:0000313" key="4">
    <source>
        <dbReference type="Proteomes" id="UP001589894"/>
    </source>
</evidence>
<dbReference type="RefSeq" id="WP_377335991.1">
    <property type="nucleotide sequence ID" value="NZ_JBHLUE010000002.1"/>
</dbReference>